<dbReference type="RefSeq" id="WP_171357983.1">
    <property type="nucleotide sequence ID" value="NZ_VTYN01000010.1"/>
</dbReference>
<dbReference type="Proteomes" id="UP000572072">
    <property type="component" value="Unassembled WGS sequence"/>
</dbReference>
<gene>
    <name evidence="1" type="ORF">F0262_11510</name>
</gene>
<accession>A0A7Y3ZB04</accession>
<dbReference type="AlphaFoldDB" id="A0A7Y3ZB04"/>
<dbReference type="Gene3D" id="3.40.50.11550">
    <property type="match status" value="1"/>
</dbReference>
<dbReference type="SUPFAM" id="SSF159501">
    <property type="entry name" value="EreA/ChaN-like"/>
    <property type="match status" value="1"/>
</dbReference>
<protein>
    <recommendedName>
        <fullName evidence="3">Haem-binding uptake Tiki superfamily ChaN domain-containing protein</fullName>
    </recommendedName>
</protein>
<reference evidence="1 2" key="1">
    <citation type="submission" date="2019-08" db="EMBL/GenBank/DDBJ databases">
        <title>Draft genome sequencing and comparative genomics of hatchery-associated Vibrios.</title>
        <authorList>
            <person name="Kehlet-Delgado H."/>
            <person name="Mueller R.S."/>
        </authorList>
    </citation>
    <scope>NUCLEOTIDE SEQUENCE [LARGE SCALE GENOMIC DNA]</scope>
    <source>
        <strain evidence="1 2">00-78-3</strain>
    </source>
</reference>
<evidence type="ECO:0000313" key="1">
    <source>
        <dbReference type="EMBL" id="NOH48680.1"/>
    </source>
</evidence>
<organism evidence="1 2">
    <name type="scientific">Vibrio rotiferianus</name>
    <dbReference type="NCBI Taxonomy" id="190895"/>
    <lineage>
        <taxon>Bacteria</taxon>
        <taxon>Pseudomonadati</taxon>
        <taxon>Pseudomonadota</taxon>
        <taxon>Gammaproteobacteria</taxon>
        <taxon>Vibrionales</taxon>
        <taxon>Vibrionaceae</taxon>
        <taxon>Vibrio</taxon>
    </lineage>
</organism>
<evidence type="ECO:0000313" key="2">
    <source>
        <dbReference type="Proteomes" id="UP000572072"/>
    </source>
</evidence>
<proteinExistence type="predicted"/>
<dbReference type="EMBL" id="VTYN01000010">
    <property type="protein sequence ID" value="NOH48680.1"/>
    <property type="molecule type" value="Genomic_DNA"/>
</dbReference>
<evidence type="ECO:0008006" key="3">
    <source>
        <dbReference type="Google" id="ProtNLM"/>
    </source>
</evidence>
<name>A0A7Y3ZB04_9VIBR</name>
<sequence>MKLNELLSHRILTTFLAGAVLQGCEYLPHSAKVDLTTEQIEKVIDKAQPANSAIMQAFATHQIVGLGDYHWNDAFIFQAIALIRDPEFAKEVQHVVVEFGNAKHQELLNQYLRGEDVPDYELQQVVRDSIYFMAWTPEVYLSFFKAVREQNKTLPLEQQIIVHLAEAPFDWTTVKSEKTWKKAAKSKTDYFYKVTEEILNKGDKALLIFGAFHLVQAPAQYVTENSEAMWPLATRLETHFPEQVYLVWPMTEPVVLDRFSGASSPSILPVSTTPLASTRFIDLLPKSRFKLADMGEMNAKTGDLFDAFLYVSENKRSEVFPKAMMEDKAWLDEMDRRLEIIGGKMQEKFVSIKEQSEAHYGL</sequence>
<comment type="caution">
    <text evidence="1">The sequence shown here is derived from an EMBL/GenBank/DDBJ whole genome shotgun (WGS) entry which is preliminary data.</text>
</comment>
<dbReference type="PROSITE" id="PS51257">
    <property type="entry name" value="PROKAR_LIPOPROTEIN"/>
    <property type="match status" value="1"/>
</dbReference>